<dbReference type="Proteomes" id="UP000601435">
    <property type="component" value="Unassembled WGS sequence"/>
</dbReference>
<feature type="compositionally biased region" description="Basic and acidic residues" evidence="1">
    <location>
        <begin position="250"/>
        <end position="259"/>
    </location>
</feature>
<evidence type="ECO:0000256" key="1">
    <source>
        <dbReference type="SAM" id="MobiDB-lite"/>
    </source>
</evidence>
<feature type="region of interest" description="Disordered" evidence="1">
    <location>
        <begin position="324"/>
        <end position="347"/>
    </location>
</feature>
<dbReference type="InterPro" id="IPR002109">
    <property type="entry name" value="Glutaredoxin"/>
</dbReference>
<feature type="domain" description="Glutaredoxin" evidence="2">
    <location>
        <begin position="430"/>
        <end position="463"/>
    </location>
</feature>
<evidence type="ECO:0000259" key="2">
    <source>
        <dbReference type="Pfam" id="PF00462"/>
    </source>
</evidence>
<dbReference type="OrthoDB" id="434771at2759"/>
<dbReference type="InterPro" id="IPR011767">
    <property type="entry name" value="GLR_AS"/>
</dbReference>
<protein>
    <submittedName>
        <fullName evidence="3">GRXC3 protein</fullName>
    </submittedName>
</protein>
<name>A0A812P2Z7_9DINO</name>
<dbReference type="SUPFAM" id="SSF52833">
    <property type="entry name" value="Thioredoxin-like"/>
    <property type="match status" value="1"/>
</dbReference>
<feature type="non-terminal residue" evidence="3">
    <location>
        <position position="1"/>
    </location>
</feature>
<organism evidence="3 4">
    <name type="scientific">Symbiodinium necroappetens</name>
    <dbReference type="NCBI Taxonomy" id="1628268"/>
    <lineage>
        <taxon>Eukaryota</taxon>
        <taxon>Sar</taxon>
        <taxon>Alveolata</taxon>
        <taxon>Dinophyceae</taxon>
        <taxon>Suessiales</taxon>
        <taxon>Symbiodiniaceae</taxon>
        <taxon>Symbiodinium</taxon>
    </lineage>
</organism>
<dbReference type="PROSITE" id="PS51354">
    <property type="entry name" value="GLUTAREDOXIN_2"/>
    <property type="match status" value="1"/>
</dbReference>
<dbReference type="PROSITE" id="PS00195">
    <property type="entry name" value="GLUTAREDOXIN_1"/>
    <property type="match status" value="1"/>
</dbReference>
<evidence type="ECO:0000313" key="3">
    <source>
        <dbReference type="EMBL" id="CAE7337756.1"/>
    </source>
</evidence>
<gene>
    <name evidence="3" type="primary">GRXC3</name>
    <name evidence="3" type="ORF">SNEC2469_LOCUS8654</name>
</gene>
<dbReference type="InterPro" id="IPR036249">
    <property type="entry name" value="Thioredoxin-like_sf"/>
</dbReference>
<feature type="region of interest" description="Disordered" evidence="1">
    <location>
        <begin position="235"/>
        <end position="259"/>
    </location>
</feature>
<evidence type="ECO:0000313" key="4">
    <source>
        <dbReference type="Proteomes" id="UP000601435"/>
    </source>
</evidence>
<proteinExistence type="predicted"/>
<dbReference type="EMBL" id="CAJNJA010014197">
    <property type="protein sequence ID" value="CAE7337756.1"/>
    <property type="molecule type" value="Genomic_DNA"/>
</dbReference>
<dbReference type="Gene3D" id="3.40.30.10">
    <property type="entry name" value="Glutaredoxin"/>
    <property type="match status" value="1"/>
</dbReference>
<accession>A0A812P2Z7</accession>
<reference evidence="3" key="1">
    <citation type="submission" date="2021-02" db="EMBL/GenBank/DDBJ databases">
        <authorList>
            <person name="Dougan E. K."/>
            <person name="Rhodes N."/>
            <person name="Thang M."/>
            <person name="Chan C."/>
        </authorList>
    </citation>
    <scope>NUCLEOTIDE SEQUENCE</scope>
</reference>
<comment type="caution">
    <text evidence="3">The sequence shown here is derived from an EMBL/GenBank/DDBJ whole genome shotgun (WGS) entry which is preliminary data.</text>
</comment>
<dbReference type="AlphaFoldDB" id="A0A812P2Z7"/>
<dbReference type="Pfam" id="PF00462">
    <property type="entry name" value="Glutaredoxin"/>
    <property type="match status" value="1"/>
</dbReference>
<keyword evidence="4" id="KW-1185">Reference proteome</keyword>
<sequence length="464" mass="50034">MASRGLPAAEIQSSLILELRTALEALSERLGDQSFGKGGDKQAGSDREDRHGFSRLDARAYAHLVVLFSIPCDPGSCLQRLLCDFPSLSRFVGLVEERLPGTWPDYSTFMLALPPEDRPPPPPQSQGSVLAGPVEKRRPEWWELWGWSWGGRKRPVQFGGPGKAPPAIYAICFGMASGLSFAAALACGLGPGRPLALLKQLAEAFADADCFQRVCSSISAAVAMSLAAFAAPSAGRVGKASPGLSGPGLERSHTPDREHLGAHGAGRALLCAPAVCAFLAAFRNKRSIRRQAAKEDAQVQTMERPLLDNVITAGVKALEAAELKRVRSSSESPSDANGNWGGEPREWANSDSITQQISTVSQMGPLAQAKQFIADRLAGEYDAERIGSLIDEKVASNKLLSIDRQSFFMFLILLSRCSSLGAPAADSDRIMMFSFSTCPFCLRAKQILQEDYGEEIEVYECDQE</sequence>